<reference evidence="1 2" key="1">
    <citation type="submission" date="2019-06" db="EMBL/GenBank/DDBJ databases">
        <authorList>
            <person name="Meng X."/>
        </authorList>
    </citation>
    <scope>NUCLEOTIDE SEQUENCE [LARGE SCALE GENOMIC DNA]</scope>
    <source>
        <strain evidence="1 2">M625</strain>
    </source>
</reference>
<protein>
    <recommendedName>
        <fullName evidence="3">DUF1579 domain-containing protein</fullName>
    </recommendedName>
</protein>
<dbReference type="Proteomes" id="UP000315540">
    <property type="component" value="Unassembled WGS sequence"/>
</dbReference>
<organism evidence="1 2">
    <name type="scientific">Aquimarina algicola</name>
    <dbReference type="NCBI Taxonomy" id="2589995"/>
    <lineage>
        <taxon>Bacteria</taxon>
        <taxon>Pseudomonadati</taxon>
        <taxon>Bacteroidota</taxon>
        <taxon>Flavobacteriia</taxon>
        <taxon>Flavobacteriales</taxon>
        <taxon>Flavobacteriaceae</taxon>
        <taxon>Aquimarina</taxon>
    </lineage>
</organism>
<evidence type="ECO:0000313" key="1">
    <source>
        <dbReference type="EMBL" id="TPN85191.1"/>
    </source>
</evidence>
<dbReference type="OrthoDB" id="1437459at2"/>
<sequence length="132" mass="15818">MEKLNFMIGEWVGISTTYKNDTIAKQVPAFEKINYILDKNVITIDLRSELLQLHTVIYYNDKDKKYYYNPYYKSGAGKYEAEYKDGKLIVWPSKNRKFIFHLTSEGNFQEYGERLENGKWIKDFEDNFKKIQ</sequence>
<proteinExistence type="predicted"/>
<evidence type="ECO:0008006" key="3">
    <source>
        <dbReference type="Google" id="ProtNLM"/>
    </source>
</evidence>
<dbReference type="EMBL" id="VFWZ01000004">
    <property type="protein sequence ID" value="TPN85191.1"/>
    <property type="molecule type" value="Genomic_DNA"/>
</dbReference>
<name>A0A504JFJ7_9FLAO</name>
<comment type="caution">
    <text evidence="1">The sequence shown here is derived from an EMBL/GenBank/DDBJ whole genome shotgun (WGS) entry which is preliminary data.</text>
</comment>
<accession>A0A504JFJ7</accession>
<gene>
    <name evidence="1" type="ORF">FHK87_14275</name>
</gene>
<evidence type="ECO:0000313" key="2">
    <source>
        <dbReference type="Proteomes" id="UP000315540"/>
    </source>
</evidence>
<dbReference type="RefSeq" id="WP_140594207.1">
    <property type="nucleotide sequence ID" value="NZ_VFWZ01000004.1"/>
</dbReference>
<dbReference type="AlphaFoldDB" id="A0A504JFJ7"/>
<keyword evidence="2" id="KW-1185">Reference proteome</keyword>